<evidence type="ECO:0000313" key="3">
    <source>
        <dbReference type="EMBL" id="TCP37755.1"/>
    </source>
</evidence>
<evidence type="ECO:0000256" key="1">
    <source>
        <dbReference type="ARBA" id="ARBA00022842"/>
    </source>
</evidence>
<proteinExistence type="predicted"/>
<dbReference type="Proteomes" id="UP000295399">
    <property type="component" value="Unassembled WGS sequence"/>
</dbReference>
<evidence type="ECO:0000259" key="2">
    <source>
        <dbReference type="Pfam" id="PF12804"/>
    </source>
</evidence>
<organism evidence="3 4">
    <name type="scientific">Rhodothalassium salexigens DSM 2132</name>
    <dbReference type="NCBI Taxonomy" id="1188247"/>
    <lineage>
        <taxon>Bacteria</taxon>
        <taxon>Pseudomonadati</taxon>
        <taxon>Pseudomonadota</taxon>
        <taxon>Alphaproteobacteria</taxon>
        <taxon>Rhodothalassiales</taxon>
        <taxon>Rhodothalassiaceae</taxon>
        <taxon>Rhodothalassium</taxon>
    </lineage>
</organism>
<dbReference type="SUPFAM" id="SSF53448">
    <property type="entry name" value="Nucleotide-diphospho-sugar transferases"/>
    <property type="match status" value="1"/>
</dbReference>
<reference evidence="3 4" key="1">
    <citation type="submission" date="2019-03" db="EMBL/GenBank/DDBJ databases">
        <title>Genomic Encyclopedia of Type Strains, Phase IV (KMG-IV): sequencing the most valuable type-strain genomes for metagenomic binning, comparative biology and taxonomic classification.</title>
        <authorList>
            <person name="Goeker M."/>
        </authorList>
    </citation>
    <scope>NUCLEOTIDE SEQUENCE [LARGE SCALE GENOMIC DNA]</scope>
    <source>
        <strain evidence="3 4">DSM 2132</strain>
    </source>
</reference>
<keyword evidence="3" id="KW-0808">Transferase</keyword>
<dbReference type="InterPro" id="IPR029044">
    <property type="entry name" value="Nucleotide-diphossugar_trans"/>
</dbReference>
<feature type="domain" description="MobA-like NTP transferase" evidence="2">
    <location>
        <begin position="31"/>
        <end position="151"/>
    </location>
</feature>
<name>A0A4R2PUE0_RHOSA</name>
<comment type="caution">
    <text evidence="3">The sequence shown here is derived from an EMBL/GenBank/DDBJ whole genome shotgun (WGS) entry which is preliminary data.</text>
</comment>
<dbReference type="GO" id="GO:0016779">
    <property type="term" value="F:nucleotidyltransferase activity"/>
    <property type="evidence" value="ECO:0007669"/>
    <property type="project" value="UniProtKB-ARBA"/>
</dbReference>
<dbReference type="InterPro" id="IPR025877">
    <property type="entry name" value="MobA-like_NTP_Trfase"/>
</dbReference>
<dbReference type="InParanoid" id="A0A4R2PUE0"/>
<dbReference type="AlphaFoldDB" id="A0A4R2PUE0"/>
<gene>
    <name evidence="3" type="ORF">EV659_102162</name>
</gene>
<accession>A0A4R2PUE0</accession>
<dbReference type="RefSeq" id="WP_132707413.1">
    <property type="nucleotide sequence ID" value="NZ_JACIGF010000002.1"/>
</dbReference>
<dbReference type="Gene3D" id="3.90.550.10">
    <property type="entry name" value="Spore Coat Polysaccharide Biosynthesis Protein SpsA, Chain A"/>
    <property type="match status" value="1"/>
</dbReference>
<sequence length="291" mass="30452">MASSGQVTALVMAASRRGPKDSVAALCGVSHKCLAPIAGRVMIERVVETLIASQRVGRVFVSIEDGALLRGVPALARLMDQGRLVAATSRGNLADSVLAGVEAIEAAGADAFPLLITTGDNALHTPAVVRDFADALLASERDITVGVAPEAAVARDHPGAPIAYHRFRDISVSGCNLYGLRTERALKAVRVFEGGGQFGKRHKRILDAFGVMPFILYKTRWATAQGLFDRIGRNLGPTLEPTYLDYGFAPIDVDNPASYNLSAEILAARADAAPPAAADPSTDPPAGLASA</sequence>
<keyword evidence="1" id="KW-0460">Magnesium</keyword>
<protein>
    <submittedName>
        <fullName evidence="3">MobA-like NTP transferase protein</fullName>
    </submittedName>
</protein>
<dbReference type="OrthoDB" id="7400486at2"/>
<evidence type="ECO:0000313" key="4">
    <source>
        <dbReference type="Proteomes" id="UP000295399"/>
    </source>
</evidence>
<dbReference type="EMBL" id="SLXO01000002">
    <property type="protein sequence ID" value="TCP37755.1"/>
    <property type="molecule type" value="Genomic_DNA"/>
</dbReference>
<dbReference type="Pfam" id="PF12804">
    <property type="entry name" value="NTP_transf_3"/>
    <property type="match status" value="1"/>
</dbReference>
<keyword evidence="4" id="KW-1185">Reference proteome</keyword>